<dbReference type="AlphaFoldDB" id="A0A397PIR4"/>
<dbReference type="InterPro" id="IPR006050">
    <property type="entry name" value="DNA_photolyase_N"/>
</dbReference>
<feature type="domain" description="Photolyase/cryptochrome alpha/beta" evidence="4">
    <location>
        <begin position="43"/>
        <end position="179"/>
    </location>
</feature>
<dbReference type="InterPro" id="IPR014729">
    <property type="entry name" value="Rossmann-like_a/b/a_fold"/>
</dbReference>
<gene>
    <name evidence="5" type="ORF">DFR49_0071</name>
</gene>
<evidence type="ECO:0000313" key="5">
    <source>
        <dbReference type="EMBL" id="RIA45551.1"/>
    </source>
</evidence>
<evidence type="ECO:0000256" key="2">
    <source>
        <dbReference type="ARBA" id="ARBA00022741"/>
    </source>
</evidence>
<dbReference type="PRINTS" id="PR01438">
    <property type="entry name" value="UNVRSLSTRESS"/>
</dbReference>
<dbReference type="InterPro" id="IPR006016">
    <property type="entry name" value="UspA"/>
</dbReference>
<dbReference type="InterPro" id="IPR006015">
    <property type="entry name" value="Universal_stress_UspA"/>
</dbReference>
<dbReference type="Pfam" id="PF00582">
    <property type="entry name" value="Usp"/>
    <property type="match status" value="2"/>
</dbReference>
<reference evidence="5 6" key="1">
    <citation type="submission" date="2018-08" db="EMBL/GenBank/DDBJ databases">
        <title>Genomic Encyclopedia of Type Strains, Phase IV (KMG-IV): sequencing the most valuable type-strain genomes for metagenomic binning, comparative biology and taxonomic classification.</title>
        <authorList>
            <person name="Goeker M."/>
        </authorList>
    </citation>
    <scope>NUCLEOTIDE SEQUENCE [LARGE SCALE GENOMIC DNA]</scope>
    <source>
        <strain evidence="5 6">DSM 25527</strain>
    </source>
</reference>
<proteinExistence type="inferred from homology"/>
<accession>A0A397PIR4</accession>
<comment type="similarity">
    <text evidence="1">Belongs to the universal stress protein A family.</text>
</comment>
<evidence type="ECO:0000256" key="3">
    <source>
        <dbReference type="ARBA" id="ARBA00022840"/>
    </source>
</evidence>
<dbReference type="PANTHER" id="PTHR46268">
    <property type="entry name" value="STRESS RESPONSE PROTEIN NHAX"/>
    <property type="match status" value="1"/>
</dbReference>
<name>A0A397PIR4_9SPHN</name>
<dbReference type="EMBL" id="QXDC01000002">
    <property type="protein sequence ID" value="RIA45551.1"/>
    <property type="molecule type" value="Genomic_DNA"/>
</dbReference>
<evidence type="ECO:0000256" key="1">
    <source>
        <dbReference type="ARBA" id="ARBA00008791"/>
    </source>
</evidence>
<dbReference type="Proteomes" id="UP000266568">
    <property type="component" value="Unassembled WGS sequence"/>
</dbReference>
<organism evidence="5 6">
    <name type="scientific">Hephaestia caeni</name>
    <dbReference type="NCBI Taxonomy" id="645617"/>
    <lineage>
        <taxon>Bacteria</taxon>
        <taxon>Pseudomonadati</taxon>
        <taxon>Pseudomonadota</taxon>
        <taxon>Alphaproteobacteria</taxon>
        <taxon>Sphingomonadales</taxon>
        <taxon>Sphingomonadaceae</taxon>
        <taxon>Hephaestia</taxon>
    </lineage>
</organism>
<dbReference type="GO" id="GO:0005524">
    <property type="term" value="F:ATP binding"/>
    <property type="evidence" value="ECO:0007669"/>
    <property type="project" value="UniProtKB-KW"/>
</dbReference>
<dbReference type="OrthoDB" id="5564966at2"/>
<keyword evidence="2" id="KW-0547">Nucleotide-binding</keyword>
<comment type="caution">
    <text evidence="5">The sequence shown here is derived from an EMBL/GenBank/DDBJ whole genome shotgun (WGS) entry which is preliminary data.</text>
</comment>
<dbReference type="PROSITE" id="PS51645">
    <property type="entry name" value="PHR_CRY_ALPHA_BETA"/>
    <property type="match status" value="1"/>
</dbReference>
<dbReference type="CDD" id="cd00293">
    <property type="entry name" value="USP-like"/>
    <property type="match status" value="2"/>
</dbReference>
<dbReference type="Gene3D" id="3.40.50.620">
    <property type="entry name" value="HUPs"/>
    <property type="match status" value="2"/>
</dbReference>
<sequence length="331" mass="37124">MSPPAKSRFVSEGADGIVAAGIRTFLFQTISEGFSLTVTAIAKPRRILLATDLTSRCDRALDRASQLASEWDAELVAAHIVDPAHTPQFHVDRSRRRWRRIHDPLERMRWRIRRDLAGDMANMRFILEEGEPAEKLVEIAAREECDLIVTGAARQESIERMLWGSTIIRLVRGSPSPVLMVQDRGARPYRRITVATDFSEASFQALLRTAAIFPESSLTLFHAYDIPFAGFVTDRDFSRELQAMESDVAARVLGDERIDPALRARINVEIEHGSPEALLDDFVEDQHMDLTVIGSHGRGAVFDALIGSTAKRLVESLEGDLLIVRHREEES</sequence>
<evidence type="ECO:0000313" key="6">
    <source>
        <dbReference type="Proteomes" id="UP000266568"/>
    </source>
</evidence>
<evidence type="ECO:0000259" key="4">
    <source>
        <dbReference type="PROSITE" id="PS51645"/>
    </source>
</evidence>
<protein>
    <submittedName>
        <fullName evidence="5">Nucleotide-binding universal stress UspA family protein</fullName>
    </submittedName>
</protein>
<keyword evidence="6" id="KW-1185">Reference proteome</keyword>
<keyword evidence="3" id="KW-0067">ATP-binding</keyword>
<dbReference type="SUPFAM" id="SSF52402">
    <property type="entry name" value="Adenine nucleotide alpha hydrolases-like"/>
    <property type="match status" value="2"/>
</dbReference>
<dbReference type="PANTHER" id="PTHR46268:SF27">
    <property type="entry name" value="UNIVERSAL STRESS PROTEIN RV2623"/>
    <property type="match status" value="1"/>
</dbReference>